<reference evidence="6" key="1">
    <citation type="journal article" date="2014" name="Environ. Microbiol.">
        <title>Comparative genomics of the marine bacterial genus Glaciecola reveals the high degree of genomic diversity and genomic characteristic for cold adaptation.</title>
        <authorList>
            <person name="Qin Q.L."/>
            <person name="Xie B.B."/>
            <person name="Yu Y."/>
            <person name="Shu Y.L."/>
            <person name="Rong J.C."/>
            <person name="Zhang Y.J."/>
            <person name="Zhao D.L."/>
            <person name="Chen X.L."/>
            <person name="Zhang X.Y."/>
            <person name="Chen B."/>
            <person name="Zhou B.C."/>
            <person name="Zhang Y.Z."/>
        </authorList>
    </citation>
    <scope>NUCLEOTIDE SEQUENCE [LARGE SCALE GENOMIC DNA]</scope>
    <source>
        <strain evidence="6">ACAM 615</strain>
    </source>
</reference>
<dbReference type="Pfam" id="PF00072">
    <property type="entry name" value="Response_reg"/>
    <property type="match status" value="1"/>
</dbReference>
<evidence type="ECO:0000259" key="4">
    <source>
        <dbReference type="PROSITE" id="PS50110"/>
    </source>
</evidence>
<proteinExistence type="predicted"/>
<feature type="modified residue" description="4-aspartylphosphate" evidence="3">
    <location>
        <position position="98"/>
    </location>
</feature>
<dbReference type="GO" id="GO:0000160">
    <property type="term" value="P:phosphorelay signal transduction system"/>
    <property type="evidence" value="ECO:0007669"/>
    <property type="project" value="UniProtKB-KW"/>
</dbReference>
<dbReference type="PANTHER" id="PTHR45339">
    <property type="entry name" value="HYBRID SIGNAL TRANSDUCTION HISTIDINE KINASE J"/>
    <property type="match status" value="1"/>
</dbReference>
<dbReference type="InterPro" id="IPR001789">
    <property type="entry name" value="Sig_transdc_resp-reg_receiver"/>
</dbReference>
<gene>
    <name evidence="5" type="ORF">GPAL_2525</name>
</gene>
<protein>
    <submittedName>
        <fullName evidence="5">Two-component system, unclassified family, response regulator</fullName>
    </submittedName>
</protein>
<evidence type="ECO:0000313" key="5">
    <source>
        <dbReference type="EMBL" id="GAC29382.1"/>
    </source>
</evidence>
<evidence type="ECO:0000256" key="3">
    <source>
        <dbReference type="PROSITE-ProRule" id="PRU00169"/>
    </source>
</evidence>
<evidence type="ECO:0000256" key="1">
    <source>
        <dbReference type="ARBA" id="ARBA00022553"/>
    </source>
</evidence>
<dbReference type="PANTHER" id="PTHR45339:SF1">
    <property type="entry name" value="HYBRID SIGNAL TRANSDUCTION HISTIDINE KINASE J"/>
    <property type="match status" value="1"/>
</dbReference>
<dbReference type="Proteomes" id="UP000006251">
    <property type="component" value="Unassembled WGS sequence"/>
</dbReference>
<sequence>MTTVKTSTLDSFDVADVSVEITPVEKAGDATKLGIKDKVAMQLDLSKFKILVAEDNSINMQIIVRMLKSTGCAIKVAENGFEAIIQYYEFQPDIVLMDIQMPDVDGLAALKAIRNQGGVAPIIAVTANVTKDEVTAYSAAGFNDVIAKPINRELLIKKISMALTAQ</sequence>
<dbReference type="EMBL" id="BAEQ01000045">
    <property type="protein sequence ID" value="GAC29382.1"/>
    <property type="molecule type" value="Genomic_DNA"/>
</dbReference>
<comment type="caution">
    <text evidence="5">The sequence shown here is derived from an EMBL/GenBank/DDBJ whole genome shotgun (WGS) entry which is preliminary data.</text>
</comment>
<keyword evidence="1 3" id="KW-0597">Phosphoprotein</keyword>
<dbReference type="Gene3D" id="3.40.50.2300">
    <property type="match status" value="1"/>
</dbReference>
<dbReference type="SMART" id="SM00448">
    <property type="entry name" value="REC"/>
    <property type="match status" value="1"/>
</dbReference>
<dbReference type="AlphaFoldDB" id="K6ZGB2"/>
<dbReference type="InterPro" id="IPR011006">
    <property type="entry name" value="CheY-like_superfamily"/>
</dbReference>
<dbReference type="STRING" id="1121922.GCA_000428905_02263"/>
<keyword evidence="2" id="KW-0902">Two-component regulatory system</keyword>
<dbReference type="SUPFAM" id="SSF52172">
    <property type="entry name" value="CheY-like"/>
    <property type="match status" value="1"/>
</dbReference>
<evidence type="ECO:0000313" key="6">
    <source>
        <dbReference type="Proteomes" id="UP000006251"/>
    </source>
</evidence>
<name>K6ZGB2_9ALTE</name>
<organism evidence="5 6">
    <name type="scientific">Brumicola pallidula DSM 14239 = ACAM 615</name>
    <dbReference type="NCBI Taxonomy" id="1121922"/>
    <lineage>
        <taxon>Bacteria</taxon>
        <taxon>Pseudomonadati</taxon>
        <taxon>Pseudomonadota</taxon>
        <taxon>Gammaproteobacteria</taxon>
        <taxon>Alteromonadales</taxon>
        <taxon>Alteromonadaceae</taxon>
        <taxon>Brumicola</taxon>
    </lineage>
</organism>
<keyword evidence="6" id="KW-1185">Reference proteome</keyword>
<dbReference type="PROSITE" id="PS50110">
    <property type="entry name" value="RESPONSE_REGULATORY"/>
    <property type="match status" value="1"/>
</dbReference>
<accession>K6ZGB2</accession>
<dbReference type="CDD" id="cd17546">
    <property type="entry name" value="REC_hyHK_CKI1_RcsC-like"/>
    <property type="match status" value="1"/>
</dbReference>
<evidence type="ECO:0000256" key="2">
    <source>
        <dbReference type="ARBA" id="ARBA00023012"/>
    </source>
</evidence>
<feature type="domain" description="Response regulatory" evidence="4">
    <location>
        <begin position="49"/>
        <end position="163"/>
    </location>
</feature>